<dbReference type="EMBL" id="JAUEPU010000005">
    <property type="protein sequence ID" value="KAK0502553.1"/>
    <property type="molecule type" value="Genomic_DNA"/>
</dbReference>
<comment type="caution">
    <text evidence="1">The sequence shown here is derived from an EMBL/GenBank/DDBJ whole genome shotgun (WGS) entry which is preliminary data.</text>
</comment>
<evidence type="ECO:0000313" key="1">
    <source>
        <dbReference type="EMBL" id="KAK0502553.1"/>
    </source>
</evidence>
<evidence type="ECO:0000313" key="2">
    <source>
        <dbReference type="Proteomes" id="UP001175228"/>
    </source>
</evidence>
<feature type="non-terminal residue" evidence="1">
    <location>
        <position position="1"/>
    </location>
</feature>
<accession>A0AA39QJ46</accession>
<name>A0AA39QJ46_9AGAR</name>
<sequence length="74" mass="8360">MLASGIFVVFAVAEIPRLSSHSVQPCQTPAPAITVSQTRSSQCVLRIAPGDALFYVYLGYPFVLRIWRWFLLRF</sequence>
<keyword evidence="2" id="KW-1185">Reference proteome</keyword>
<organism evidence="1 2">
    <name type="scientific">Armillaria luteobubalina</name>
    <dbReference type="NCBI Taxonomy" id="153913"/>
    <lineage>
        <taxon>Eukaryota</taxon>
        <taxon>Fungi</taxon>
        <taxon>Dikarya</taxon>
        <taxon>Basidiomycota</taxon>
        <taxon>Agaricomycotina</taxon>
        <taxon>Agaricomycetes</taxon>
        <taxon>Agaricomycetidae</taxon>
        <taxon>Agaricales</taxon>
        <taxon>Marasmiineae</taxon>
        <taxon>Physalacriaceae</taxon>
        <taxon>Armillaria</taxon>
    </lineage>
</organism>
<gene>
    <name evidence="1" type="ORF">EDD18DRAFT_1141438</name>
</gene>
<protein>
    <submittedName>
        <fullName evidence="1">Uncharacterized protein</fullName>
    </submittedName>
</protein>
<reference evidence="1" key="1">
    <citation type="submission" date="2023-06" db="EMBL/GenBank/DDBJ databases">
        <authorList>
            <consortium name="Lawrence Berkeley National Laboratory"/>
            <person name="Ahrendt S."/>
            <person name="Sahu N."/>
            <person name="Indic B."/>
            <person name="Wong-Bajracharya J."/>
            <person name="Merenyi Z."/>
            <person name="Ke H.-M."/>
            <person name="Monk M."/>
            <person name="Kocsube S."/>
            <person name="Drula E."/>
            <person name="Lipzen A."/>
            <person name="Balint B."/>
            <person name="Henrissat B."/>
            <person name="Andreopoulos B."/>
            <person name="Martin F.M."/>
            <person name="Harder C.B."/>
            <person name="Rigling D."/>
            <person name="Ford K.L."/>
            <person name="Foster G.D."/>
            <person name="Pangilinan J."/>
            <person name="Papanicolaou A."/>
            <person name="Barry K."/>
            <person name="LaButti K."/>
            <person name="Viragh M."/>
            <person name="Koriabine M."/>
            <person name="Yan M."/>
            <person name="Riley R."/>
            <person name="Champramary S."/>
            <person name="Plett K.L."/>
            <person name="Tsai I.J."/>
            <person name="Slot J."/>
            <person name="Sipos G."/>
            <person name="Plett J."/>
            <person name="Nagy L.G."/>
            <person name="Grigoriev I.V."/>
        </authorList>
    </citation>
    <scope>NUCLEOTIDE SEQUENCE</scope>
    <source>
        <strain evidence="1">HWK02</strain>
    </source>
</reference>
<dbReference type="Proteomes" id="UP001175228">
    <property type="component" value="Unassembled WGS sequence"/>
</dbReference>
<proteinExistence type="predicted"/>
<dbReference type="AlphaFoldDB" id="A0AA39QJ46"/>